<gene>
    <name evidence="10" type="ORF">METZ01_LOCUS14418</name>
</gene>
<keyword evidence="7" id="KW-1133">Transmembrane helix</keyword>
<evidence type="ECO:0008006" key="11">
    <source>
        <dbReference type="Google" id="ProtNLM"/>
    </source>
</evidence>
<dbReference type="PANTHER" id="PTHR35272">
    <property type="entry name" value="THIOL:DISULFIDE INTERCHANGE PROTEIN DSBC-RELATED"/>
    <property type="match status" value="1"/>
</dbReference>
<feature type="domain" description="Disulphide bond isomerase DsbC/G N-terminal" evidence="8">
    <location>
        <begin position="36"/>
        <end position="101"/>
    </location>
</feature>
<dbReference type="SUPFAM" id="SSF54423">
    <property type="entry name" value="DsbC/DsbG N-terminal domain-like"/>
    <property type="match status" value="1"/>
</dbReference>
<dbReference type="CDD" id="cd03020">
    <property type="entry name" value="DsbA_DsbC_DsbG"/>
    <property type="match status" value="1"/>
</dbReference>
<evidence type="ECO:0000256" key="1">
    <source>
        <dbReference type="ARBA" id="ARBA00004418"/>
    </source>
</evidence>
<keyword evidence="7" id="KW-0472">Membrane</keyword>
<dbReference type="InterPro" id="IPR009094">
    <property type="entry name" value="DiS-bond_isomerase_DsbC/G_N_sf"/>
</dbReference>
<evidence type="ECO:0000256" key="2">
    <source>
        <dbReference type="ARBA" id="ARBA00009813"/>
    </source>
</evidence>
<dbReference type="InterPro" id="IPR012336">
    <property type="entry name" value="Thioredoxin-like_fold"/>
</dbReference>
<dbReference type="Gene3D" id="3.10.450.70">
    <property type="entry name" value="Disulphide bond isomerase, DsbC/G, N-terminal"/>
    <property type="match status" value="1"/>
</dbReference>
<comment type="subcellular location">
    <subcellularLocation>
        <location evidence="1">Periplasm</location>
    </subcellularLocation>
</comment>
<evidence type="ECO:0000256" key="5">
    <source>
        <dbReference type="ARBA" id="ARBA00023157"/>
    </source>
</evidence>
<dbReference type="EMBL" id="UINC01000811">
    <property type="protein sequence ID" value="SUZ61564.1"/>
    <property type="molecule type" value="Genomic_DNA"/>
</dbReference>
<accession>A0A381P4S0</accession>
<evidence type="ECO:0000256" key="3">
    <source>
        <dbReference type="ARBA" id="ARBA00022729"/>
    </source>
</evidence>
<evidence type="ECO:0000256" key="4">
    <source>
        <dbReference type="ARBA" id="ARBA00022764"/>
    </source>
</evidence>
<comment type="similarity">
    <text evidence="2">Belongs to the thioredoxin family. DsbC subfamily.</text>
</comment>
<dbReference type="InterPro" id="IPR018950">
    <property type="entry name" value="DiS-bond_isomerase_DsbC/G_N"/>
</dbReference>
<dbReference type="Pfam" id="PF10411">
    <property type="entry name" value="DsbC_N"/>
    <property type="match status" value="1"/>
</dbReference>
<feature type="transmembrane region" description="Helical" evidence="7">
    <location>
        <begin position="14"/>
        <end position="35"/>
    </location>
</feature>
<evidence type="ECO:0000256" key="7">
    <source>
        <dbReference type="SAM" id="Phobius"/>
    </source>
</evidence>
<dbReference type="GO" id="GO:0042597">
    <property type="term" value="C:periplasmic space"/>
    <property type="evidence" value="ECO:0007669"/>
    <property type="project" value="UniProtKB-SubCell"/>
</dbReference>
<keyword evidence="6" id="KW-0676">Redox-active center</keyword>
<keyword evidence="5" id="KW-1015">Disulfide bond</keyword>
<organism evidence="10">
    <name type="scientific">marine metagenome</name>
    <dbReference type="NCBI Taxonomy" id="408172"/>
    <lineage>
        <taxon>unclassified sequences</taxon>
        <taxon>metagenomes</taxon>
        <taxon>ecological metagenomes</taxon>
    </lineage>
</organism>
<dbReference type="InterPro" id="IPR036249">
    <property type="entry name" value="Thioredoxin-like_sf"/>
</dbReference>
<evidence type="ECO:0000313" key="10">
    <source>
        <dbReference type="EMBL" id="SUZ61564.1"/>
    </source>
</evidence>
<dbReference type="PANTHER" id="PTHR35272:SF3">
    <property type="entry name" value="THIOL:DISULFIDE INTERCHANGE PROTEIN DSBC"/>
    <property type="match status" value="1"/>
</dbReference>
<evidence type="ECO:0000256" key="6">
    <source>
        <dbReference type="ARBA" id="ARBA00023284"/>
    </source>
</evidence>
<dbReference type="SUPFAM" id="SSF52833">
    <property type="entry name" value="Thioredoxin-like"/>
    <property type="match status" value="1"/>
</dbReference>
<dbReference type="Pfam" id="PF13098">
    <property type="entry name" value="Thioredoxin_2"/>
    <property type="match status" value="1"/>
</dbReference>
<protein>
    <recommendedName>
        <fullName evidence="11">Thiol:disulfide interchange protein</fullName>
    </recommendedName>
</protein>
<keyword evidence="4" id="KW-0574">Periplasm</keyword>
<keyword evidence="7" id="KW-0812">Transmembrane</keyword>
<name>A0A381P4S0_9ZZZZ</name>
<dbReference type="AlphaFoldDB" id="A0A381P4S0"/>
<evidence type="ECO:0000259" key="8">
    <source>
        <dbReference type="Pfam" id="PF10411"/>
    </source>
</evidence>
<sequence length="256" mass="27674">MVGSGKAGGRAVKAVYLVSSFFSGVFLFLAAIGIAQESSQITKEELATKLSGVEANDIYDSVVPGMYEVAVGSSVAYVTIDGRYLLQGDLFDLSNSVNLTEGRRSQARISVLEGVDSDSMIIFSPDSGDIKHTITMFTDIDCGYCRQFHRDIDKVNALGIEVRYLFYPRTGPDTESWAKADKVWCAADRVDAFNVAQLGGPVPNQSCETTPVNRHWDLGHLVGVRGTPAIYTKTGIQVGGYMPPDALLSKLDSLSK</sequence>
<keyword evidence="3" id="KW-0732">Signal</keyword>
<feature type="domain" description="Thioredoxin-like fold" evidence="9">
    <location>
        <begin position="131"/>
        <end position="250"/>
    </location>
</feature>
<dbReference type="InterPro" id="IPR033954">
    <property type="entry name" value="DiS-bond_Isoase_DsbC/G"/>
</dbReference>
<evidence type="ECO:0000259" key="9">
    <source>
        <dbReference type="Pfam" id="PF13098"/>
    </source>
</evidence>
<proteinExistence type="inferred from homology"/>
<dbReference type="InterPro" id="IPR051470">
    <property type="entry name" value="Thiol:disulfide_interchange"/>
</dbReference>
<reference evidence="10" key="1">
    <citation type="submission" date="2018-05" db="EMBL/GenBank/DDBJ databases">
        <authorList>
            <person name="Lanie J.A."/>
            <person name="Ng W.-L."/>
            <person name="Kazmierczak K.M."/>
            <person name="Andrzejewski T.M."/>
            <person name="Davidsen T.M."/>
            <person name="Wayne K.J."/>
            <person name="Tettelin H."/>
            <person name="Glass J.I."/>
            <person name="Rusch D."/>
            <person name="Podicherti R."/>
            <person name="Tsui H.-C.T."/>
            <person name="Winkler M.E."/>
        </authorList>
    </citation>
    <scope>NUCLEOTIDE SEQUENCE</scope>
</reference>
<dbReference type="Gene3D" id="3.40.30.10">
    <property type="entry name" value="Glutaredoxin"/>
    <property type="match status" value="1"/>
</dbReference>